<comment type="caution">
    <text evidence="6">The sequence shown here is derived from an EMBL/GenBank/DDBJ whole genome shotgun (WGS) entry which is preliminary data.</text>
</comment>
<dbReference type="GO" id="GO:0000289">
    <property type="term" value="P:nuclear-transcribed mRNA poly(A) tail shortening"/>
    <property type="evidence" value="ECO:0007669"/>
    <property type="project" value="UniProtKB-ARBA"/>
</dbReference>
<evidence type="ECO:0000256" key="2">
    <source>
        <dbReference type="ARBA" id="ARBA00023015"/>
    </source>
</evidence>
<evidence type="ECO:0000259" key="5">
    <source>
        <dbReference type="Pfam" id="PF04153"/>
    </source>
</evidence>
<dbReference type="InterPro" id="IPR040168">
    <property type="entry name" value="Not2/3/5"/>
</dbReference>
<dbReference type="InterPro" id="IPR007282">
    <property type="entry name" value="NOT2/3/5_C"/>
</dbReference>
<evidence type="ECO:0000256" key="4">
    <source>
        <dbReference type="SAM" id="MobiDB-lite"/>
    </source>
</evidence>
<keyword evidence="7" id="KW-1185">Reference proteome</keyword>
<reference evidence="6" key="1">
    <citation type="submission" date="2021-06" db="EMBL/GenBank/DDBJ databases">
        <authorList>
            <consortium name="DOE Joint Genome Institute"/>
            <person name="Mondo S.J."/>
            <person name="Amses K.R."/>
            <person name="Simmons D.R."/>
            <person name="Longcore J.E."/>
            <person name="Seto K."/>
            <person name="Alves G.H."/>
            <person name="Bonds A.E."/>
            <person name="Quandt C.A."/>
            <person name="Davis W.J."/>
            <person name="Chang Y."/>
            <person name="Letcher P.M."/>
            <person name="Powell M.J."/>
            <person name="Kuo A."/>
            <person name="Labutti K."/>
            <person name="Pangilinan J."/>
            <person name="Andreopoulos W."/>
            <person name="Tritt A."/>
            <person name="Riley R."/>
            <person name="Hundley H."/>
            <person name="Johnson J."/>
            <person name="Lipzen A."/>
            <person name="Barry K."/>
            <person name="Berbee M.L."/>
            <person name="Buchler N.E."/>
            <person name="Grigoriev I.V."/>
            <person name="Spatafora J.W."/>
            <person name="Stajich J.E."/>
            <person name="James T.Y."/>
        </authorList>
    </citation>
    <scope>NUCLEOTIDE SEQUENCE</scope>
    <source>
        <strain evidence="6">AG</strain>
    </source>
</reference>
<dbReference type="EMBL" id="MU621007">
    <property type="protein sequence ID" value="KAI8575040.1"/>
    <property type="molecule type" value="Genomic_DNA"/>
</dbReference>
<dbReference type="AlphaFoldDB" id="A0AAD5H757"/>
<dbReference type="Gene3D" id="2.30.30.1020">
    <property type="entry name" value="CCR4-NOT complex subunit 2/3/5, C-terminal domain"/>
    <property type="match status" value="1"/>
</dbReference>
<feature type="region of interest" description="Disordered" evidence="4">
    <location>
        <begin position="8"/>
        <end position="74"/>
    </location>
</feature>
<reference evidence="6" key="2">
    <citation type="journal article" date="2022" name="Proc. Natl. Acad. Sci. U.S.A.">
        <title>Diploid-dominant life cycles characterize the early evolution of Fungi.</title>
        <authorList>
            <person name="Amses K.R."/>
            <person name="Simmons D.R."/>
            <person name="Longcore J.E."/>
            <person name="Mondo S.J."/>
            <person name="Seto K."/>
            <person name="Jeronimo G.H."/>
            <person name="Bonds A.E."/>
            <person name="Quandt C.A."/>
            <person name="Davis W.J."/>
            <person name="Chang Y."/>
            <person name="Federici B.A."/>
            <person name="Kuo A."/>
            <person name="LaButti K."/>
            <person name="Pangilinan J."/>
            <person name="Andreopoulos W."/>
            <person name="Tritt A."/>
            <person name="Riley R."/>
            <person name="Hundley H."/>
            <person name="Johnson J."/>
            <person name="Lipzen A."/>
            <person name="Barry K."/>
            <person name="Lang B.F."/>
            <person name="Cuomo C.A."/>
            <person name="Buchler N.E."/>
            <person name="Grigoriev I.V."/>
            <person name="Spatafora J.W."/>
            <person name="Stajich J.E."/>
            <person name="James T.Y."/>
        </authorList>
    </citation>
    <scope>NUCLEOTIDE SEQUENCE</scope>
    <source>
        <strain evidence="6">AG</strain>
    </source>
</reference>
<evidence type="ECO:0000313" key="6">
    <source>
        <dbReference type="EMBL" id="KAI8575040.1"/>
    </source>
</evidence>
<gene>
    <name evidence="6" type="ORF">K450DRAFT_263641</name>
</gene>
<accession>A0AAD5H757</accession>
<dbReference type="GeneID" id="75918017"/>
<dbReference type="GO" id="GO:0030015">
    <property type="term" value="C:CCR4-NOT core complex"/>
    <property type="evidence" value="ECO:0007669"/>
    <property type="project" value="InterPro"/>
</dbReference>
<organism evidence="6 7">
    <name type="scientific">Umbelopsis ramanniana AG</name>
    <dbReference type="NCBI Taxonomy" id="1314678"/>
    <lineage>
        <taxon>Eukaryota</taxon>
        <taxon>Fungi</taxon>
        <taxon>Fungi incertae sedis</taxon>
        <taxon>Mucoromycota</taxon>
        <taxon>Mucoromycotina</taxon>
        <taxon>Umbelopsidomycetes</taxon>
        <taxon>Umbelopsidales</taxon>
        <taxon>Umbelopsidaceae</taxon>
        <taxon>Umbelopsis</taxon>
    </lineage>
</organism>
<dbReference type="GO" id="GO:0006355">
    <property type="term" value="P:regulation of DNA-templated transcription"/>
    <property type="evidence" value="ECO:0007669"/>
    <property type="project" value="InterPro"/>
</dbReference>
<protein>
    <recommendedName>
        <fullName evidence="5">NOT2/NOT3/NOT5 C-terminal domain-containing protein</fullName>
    </recommendedName>
</protein>
<keyword evidence="2" id="KW-0805">Transcription regulation</keyword>
<feature type="compositionally biased region" description="Polar residues" evidence="4">
    <location>
        <begin position="42"/>
        <end position="54"/>
    </location>
</feature>
<dbReference type="Proteomes" id="UP001206595">
    <property type="component" value="Unassembled WGS sequence"/>
</dbReference>
<feature type="compositionally biased region" description="Low complexity" evidence="4">
    <location>
        <begin position="8"/>
        <end position="25"/>
    </location>
</feature>
<name>A0AAD5H757_UMBRA</name>
<evidence type="ECO:0000256" key="1">
    <source>
        <dbReference type="ARBA" id="ARBA00007682"/>
    </source>
</evidence>
<dbReference type="Pfam" id="PF04153">
    <property type="entry name" value="NOT2_3_5_C"/>
    <property type="match status" value="1"/>
</dbReference>
<dbReference type="InterPro" id="IPR038635">
    <property type="entry name" value="CCR4-NOT_su2/3/5_C_sf"/>
</dbReference>
<evidence type="ECO:0000313" key="7">
    <source>
        <dbReference type="Proteomes" id="UP001206595"/>
    </source>
</evidence>
<comment type="similarity">
    <text evidence="1">Belongs to the CNOT2/3/5 family.</text>
</comment>
<proteinExistence type="inferred from homology"/>
<sequence length="337" mass="36736">MLALTHMLSSASLSSSPSSNNSPPSTAFQDFTMLGSRGGPLVTSSRPNIASRYTPNAIRDGFDTGRRKSSPGYGLARANQLMSSLGLPSPGSTPKFANKNALDMKLPMYGKPEGIDIVQWLSTTNLSDAQNESILLHDMDALDRLTPGLADQDMYSAEVRSASSNMYSEDVAGPYGLRGLLAITADDSPSDLLVMTVGCDPSSLGLDLDSTSLLSEQFYSPWADHPHIPDVPAHYNTVPVPSPNLIVQQMSTFSNETLFYMFYSLPGDMMQNAAAMELYQRNWRYHTELFAWLTLKSGLAPPDTSSDYVPCIIFDPSSWTYVSQNLIIGSNALEQIY</sequence>
<evidence type="ECO:0000256" key="3">
    <source>
        <dbReference type="ARBA" id="ARBA00023163"/>
    </source>
</evidence>
<dbReference type="PANTHER" id="PTHR23326">
    <property type="entry name" value="CCR4 NOT-RELATED"/>
    <property type="match status" value="1"/>
</dbReference>
<feature type="domain" description="NOT2/NOT3/NOT5 C-terminal" evidence="5">
    <location>
        <begin position="216"/>
        <end position="325"/>
    </location>
</feature>
<dbReference type="RefSeq" id="XP_051440046.1">
    <property type="nucleotide sequence ID" value="XM_051592675.1"/>
</dbReference>
<keyword evidence="3" id="KW-0804">Transcription</keyword>